<dbReference type="GO" id="GO:0033162">
    <property type="term" value="C:melanosome membrane"/>
    <property type="evidence" value="ECO:0007669"/>
    <property type="project" value="UniProtKB-SubCell"/>
</dbReference>
<name>A0A643BP73_BALPH</name>
<dbReference type="PROSITE" id="PS00497">
    <property type="entry name" value="TYROSINASE_1"/>
    <property type="match status" value="1"/>
</dbReference>
<keyword evidence="10" id="KW-0560">Oxidoreductase</keyword>
<sequence>LHSGKNIPLEVELTLLASKEGYALESHGLLAHMRAYMTDVTWLNEQYQWKMKMKLITDVTDDILKCSIHKNECDELVKVLHRHSSDPEILCHRDEHHPNGRKGVGVPTVNTSRHLDSQCHLDFYLCASFSTQRAENQSLYCILASSRMKAPKLLSPGYTFLALLFFQQAWAQFPRQCVTIEALRNGVCCPDLFPLSGPGTDRCGSSSGRGRCEVVTADSRPHGPQYPHDGRDDREGWPTRFFNRTCHCIGNFSGYNCGTCRPGWRGAACDQRVLIVRRNLLDLSTEEKKRFVRALDMAKRTIHPQFVIATRRSEEILGPDGNTPQFENISIYNYFVWTHYYSVKKTFLGAGQESFGEVDFSHEGPAFLTWHRYHLLQLERDMQEMLQDPSFSLPYWNFATGKNTCDICTDDLMGSRSNFDSNLISPNSVFSQWRVVCESLEDYDTLGTLCNSTEGRPIRRNPAGNVARPMVQRLPEPQDVTQCLEVGYSDPTGRYDPTVRSLHNLAHLFLNGTGGQTHLSPNDPIFVLLHTFTDAVFDEWLRRYNADISVFPLENAPIGHNRQYNMVPFWPPITNIEMFVTAPDNLGYTYEVQWSSQNFSISEIVTIAVVAALLLVAVIFVGASCLIRARRNMDEANQPLLTDQYQQYVEEYEKIQNPNQSVV</sequence>
<evidence type="ECO:0000256" key="11">
    <source>
        <dbReference type="ARBA" id="ARBA00023008"/>
    </source>
</evidence>
<evidence type="ECO:0000259" key="23">
    <source>
        <dbReference type="PROSITE" id="PS00498"/>
    </source>
</evidence>
<keyword evidence="15" id="KW-1015">Disulfide bond</keyword>
<comment type="catalytic activity">
    <reaction evidence="20">
        <text>2 5,6-dihydroxyindole-2-carboxylate + O2 = 2 indole-5,6-quinone-2-carboxylate + 2 H2O</text>
        <dbReference type="Rhea" id="RHEA:68388"/>
        <dbReference type="ChEBI" id="CHEBI:15377"/>
        <dbReference type="ChEBI" id="CHEBI:15379"/>
        <dbReference type="ChEBI" id="CHEBI:16875"/>
        <dbReference type="ChEBI" id="CHEBI:177869"/>
    </reaction>
    <physiologicalReaction direction="left-to-right" evidence="20">
        <dbReference type="Rhea" id="RHEA:68389"/>
    </physiologicalReaction>
</comment>
<dbReference type="AlphaFoldDB" id="A0A643BP73"/>
<dbReference type="PANTHER" id="PTHR11474">
    <property type="entry name" value="TYROSINASE FAMILY MEMBER"/>
    <property type="match status" value="1"/>
</dbReference>
<keyword evidence="12" id="KW-0503">Monooxygenase</keyword>
<keyword evidence="6" id="KW-0479">Metal-binding</keyword>
<dbReference type="InterPro" id="IPR008922">
    <property type="entry name" value="Di-copper_centre_dom_sf"/>
</dbReference>
<gene>
    <name evidence="24" type="ORF">E2I00_017374</name>
</gene>
<evidence type="ECO:0000256" key="3">
    <source>
        <dbReference type="ARBA" id="ARBA00004573"/>
    </source>
</evidence>
<comment type="pathway">
    <text evidence="17">Pigment biosynthesis; melanin biosynthesis.</text>
</comment>
<evidence type="ECO:0000259" key="22">
    <source>
        <dbReference type="PROSITE" id="PS00497"/>
    </source>
</evidence>
<evidence type="ECO:0000256" key="20">
    <source>
        <dbReference type="ARBA" id="ARBA00047408"/>
    </source>
</evidence>
<proteinExistence type="inferred from homology"/>
<keyword evidence="8" id="KW-0862">Zinc</keyword>
<evidence type="ECO:0000256" key="17">
    <source>
        <dbReference type="ARBA" id="ARBA00037907"/>
    </source>
</evidence>
<evidence type="ECO:0000256" key="19">
    <source>
        <dbReference type="ARBA" id="ARBA00041445"/>
    </source>
</evidence>
<evidence type="ECO:0000256" key="4">
    <source>
        <dbReference type="ARBA" id="ARBA00009928"/>
    </source>
</evidence>
<keyword evidence="25" id="KW-1185">Reference proteome</keyword>
<keyword evidence="16" id="KW-0325">Glycoprotein</keyword>
<comment type="similarity">
    <text evidence="4">Belongs to the tyrosinase family.</text>
</comment>
<dbReference type="PRINTS" id="PR00092">
    <property type="entry name" value="TYROSINASE"/>
</dbReference>
<keyword evidence="14 21" id="KW-0472">Membrane</keyword>
<dbReference type="GO" id="GO:0032438">
    <property type="term" value="P:melanosome organization"/>
    <property type="evidence" value="ECO:0007669"/>
    <property type="project" value="TreeGrafter"/>
</dbReference>
<evidence type="ECO:0000256" key="12">
    <source>
        <dbReference type="ARBA" id="ARBA00023033"/>
    </source>
</evidence>
<dbReference type="GO" id="GO:0004497">
    <property type="term" value="F:monooxygenase activity"/>
    <property type="evidence" value="ECO:0007669"/>
    <property type="project" value="UniProtKB-KW"/>
</dbReference>
<dbReference type="PANTHER" id="PTHR11474:SF3">
    <property type="entry name" value="5,6-DIHYDROXYINDOLE-2-CARBOXYLIC ACID OXIDASE"/>
    <property type="match status" value="1"/>
</dbReference>
<evidence type="ECO:0000256" key="6">
    <source>
        <dbReference type="ARBA" id="ARBA00022723"/>
    </source>
</evidence>
<feature type="domain" description="Tyrosinase copper-binding" evidence="23">
    <location>
        <begin position="523"/>
        <end position="534"/>
    </location>
</feature>
<dbReference type="OrthoDB" id="6132182at2759"/>
<dbReference type="EMBL" id="SGJD01006520">
    <property type="protein sequence ID" value="KAB0389772.1"/>
    <property type="molecule type" value="Genomic_DNA"/>
</dbReference>
<dbReference type="SUPFAM" id="SSF48056">
    <property type="entry name" value="Di-copper centre-containing domain"/>
    <property type="match status" value="1"/>
</dbReference>
<reference evidence="24 25" key="1">
    <citation type="journal article" date="2019" name="PLoS ONE">
        <title>Genomic analyses reveal an absence of contemporary introgressive admixture between fin whales and blue whales, despite known hybrids.</title>
        <authorList>
            <person name="Westbury M.V."/>
            <person name="Petersen B."/>
            <person name="Lorenzen E.D."/>
        </authorList>
    </citation>
    <scope>NUCLEOTIDE SEQUENCE [LARGE SCALE GENOMIC DNA]</scope>
    <source>
        <strain evidence="24">FinWhale-01</strain>
    </source>
</reference>
<feature type="domain" description="Tyrosinase copper-binding" evidence="22">
    <location>
        <begin position="362"/>
        <end position="379"/>
    </location>
</feature>
<evidence type="ECO:0000256" key="2">
    <source>
        <dbReference type="ARBA" id="ARBA00001973"/>
    </source>
</evidence>
<evidence type="ECO:0000256" key="13">
    <source>
        <dbReference type="ARBA" id="ARBA00023101"/>
    </source>
</evidence>
<evidence type="ECO:0000256" key="21">
    <source>
        <dbReference type="SAM" id="Phobius"/>
    </source>
</evidence>
<comment type="cofactor">
    <cofactor evidence="2">
        <name>Cu(2+)</name>
        <dbReference type="ChEBI" id="CHEBI:29036"/>
    </cofactor>
</comment>
<evidence type="ECO:0000313" key="24">
    <source>
        <dbReference type="EMBL" id="KAB0389772.1"/>
    </source>
</evidence>
<keyword evidence="9 21" id="KW-1133">Transmembrane helix</keyword>
<dbReference type="GO" id="GO:0042438">
    <property type="term" value="P:melanin biosynthetic process"/>
    <property type="evidence" value="ECO:0007669"/>
    <property type="project" value="UniProtKB-KW"/>
</dbReference>
<keyword evidence="11" id="KW-0186">Copper</keyword>
<protein>
    <recommendedName>
        <fullName evidence="18">5,6-dihydroxyindole-2-carboxylic acid oxidase</fullName>
    </recommendedName>
    <alternativeName>
        <fullName evidence="19">Tyrosinase-related protein 1</fullName>
    </alternativeName>
</protein>
<feature type="transmembrane region" description="Helical" evidence="21">
    <location>
        <begin position="604"/>
        <end position="627"/>
    </location>
</feature>
<evidence type="ECO:0000256" key="9">
    <source>
        <dbReference type="ARBA" id="ARBA00022989"/>
    </source>
</evidence>
<evidence type="ECO:0000256" key="10">
    <source>
        <dbReference type="ARBA" id="ARBA00023002"/>
    </source>
</evidence>
<evidence type="ECO:0000256" key="5">
    <source>
        <dbReference type="ARBA" id="ARBA00022692"/>
    </source>
</evidence>
<accession>A0A643BP73</accession>
<evidence type="ECO:0000256" key="8">
    <source>
        <dbReference type="ARBA" id="ARBA00022833"/>
    </source>
</evidence>
<evidence type="ECO:0000256" key="18">
    <source>
        <dbReference type="ARBA" id="ARBA00040647"/>
    </source>
</evidence>
<comment type="subcellular location">
    <subcellularLocation>
        <location evidence="3">Melanosome membrane</location>
        <topology evidence="3">Single-pass type I membrane protein</topology>
    </subcellularLocation>
</comment>
<dbReference type="InterPro" id="IPR050316">
    <property type="entry name" value="Tyrosinase/Hemocyanin"/>
</dbReference>
<feature type="non-terminal residue" evidence="24">
    <location>
        <position position="1"/>
    </location>
</feature>
<comment type="caution">
    <text evidence="24">The sequence shown here is derived from an EMBL/GenBank/DDBJ whole genome shotgun (WGS) entry which is preliminary data.</text>
</comment>
<organism evidence="24 25">
    <name type="scientific">Balaenoptera physalus</name>
    <name type="common">Fin whale</name>
    <name type="synonym">Balaena physalus</name>
    <dbReference type="NCBI Taxonomy" id="9770"/>
    <lineage>
        <taxon>Eukaryota</taxon>
        <taxon>Metazoa</taxon>
        <taxon>Chordata</taxon>
        <taxon>Craniata</taxon>
        <taxon>Vertebrata</taxon>
        <taxon>Euteleostomi</taxon>
        <taxon>Mammalia</taxon>
        <taxon>Eutheria</taxon>
        <taxon>Laurasiatheria</taxon>
        <taxon>Artiodactyla</taxon>
        <taxon>Whippomorpha</taxon>
        <taxon>Cetacea</taxon>
        <taxon>Mysticeti</taxon>
        <taxon>Balaenopteridae</taxon>
        <taxon>Balaenoptera</taxon>
    </lineage>
</organism>
<dbReference type="PROSITE" id="PS00498">
    <property type="entry name" value="TYROSINASE_2"/>
    <property type="match status" value="1"/>
</dbReference>
<evidence type="ECO:0000256" key="7">
    <source>
        <dbReference type="ARBA" id="ARBA00022729"/>
    </source>
</evidence>
<dbReference type="GO" id="GO:0030318">
    <property type="term" value="P:melanocyte differentiation"/>
    <property type="evidence" value="ECO:0007669"/>
    <property type="project" value="TreeGrafter"/>
</dbReference>
<keyword evidence="13" id="KW-0470">Melanin biosynthesis</keyword>
<keyword evidence="7" id="KW-0732">Signal</keyword>
<evidence type="ECO:0000256" key="16">
    <source>
        <dbReference type="ARBA" id="ARBA00023180"/>
    </source>
</evidence>
<evidence type="ECO:0000256" key="14">
    <source>
        <dbReference type="ARBA" id="ARBA00023136"/>
    </source>
</evidence>
<dbReference type="GO" id="GO:0046872">
    <property type="term" value="F:metal ion binding"/>
    <property type="evidence" value="ECO:0007669"/>
    <property type="project" value="UniProtKB-KW"/>
</dbReference>
<dbReference type="Pfam" id="PF00264">
    <property type="entry name" value="Tyrosinase"/>
    <property type="match status" value="1"/>
</dbReference>
<dbReference type="Proteomes" id="UP000437017">
    <property type="component" value="Unassembled WGS sequence"/>
</dbReference>
<evidence type="ECO:0000313" key="25">
    <source>
        <dbReference type="Proteomes" id="UP000437017"/>
    </source>
</evidence>
<dbReference type="Gene3D" id="1.10.1280.10">
    <property type="entry name" value="Di-copper center containing domain from catechol oxidase"/>
    <property type="match status" value="1"/>
</dbReference>
<evidence type="ECO:0000256" key="15">
    <source>
        <dbReference type="ARBA" id="ARBA00023157"/>
    </source>
</evidence>
<evidence type="ECO:0000256" key="1">
    <source>
        <dbReference type="ARBA" id="ARBA00001947"/>
    </source>
</evidence>
<comment type="cofactor">
    <cofactor evidence="1">
        <name>Zn(2+)</name>
        <dbReference type="ChEBI" id="CHEBI:29105"/>
    </cofactor>
</comment>
<dbReference type="InterPro" id="IPR002227">
    <property type="entry name" value="Tyrosinase_Cu-bd"/>
</dbReference>
<keyword evidence="5 21" id="KW-0812">Transmembrane</keyword>